<evidence type="ECO:0000256" key="2">
    <source>
        <dbReference type="SAM" id="SignalP"/>
    </source>
</evidence>
<keyword evidence="2" id="KW-0732">Signal</keyword>
<evidence type="ECO:0000256" key="1">
    <source>
        <dbReference type="SAM" id="MobiDB-lite"/>
    </source>
</evidence>
<sequence length="268" mass="27170">MSLKKIMKMGAVALVAAIPAMADKGGDCVAAASYDFITRTMGHITYTILRPSTTYDPYPEYLQFADVTSTVTVTISETIVSTVVTTTTLSAVPTQNPLRNSFPQAAAGFEKRNVLTVTVTDECDSLSAPSSIATTAASGSLLTTTTISATSTTTATGAYSLTYPLGLSTVETTTPAVLTTPITPSAPSSSDAESTTDSISTSSLSTSAESSSSVTGTFSSAVSTQSSYTVVPTVGESAPSKPASTSVSGSDRVVPGLAAVAMMLVFAA</sequence>
<feature type="signal peptide" evidence="2">
    <location>
        <begin position="1"/>
        <end position="22"/>
    </location>
</feature>
<name>A0ABP0DGJ6_9PEZI</name>
<dbReference type="EMBL" id="CAWUOM010000023">
    <property type="protein sequence ID" value="CAK7266222.1"/>
    <property type="molecule type" value="Genomic_DNA"/>
</dbReference>
<keyword evidence="4" id="KW-1185">Reference proteome</keyword>
<reference evidence="3 4" key="1">
    <citation type="submission" date="2024-01" db="EMBL/GenBank/DDBJ databases">
        <authorList>
            <person name="Allen C."/>
            <person name="Tagirdzhanova G."/>
        </authorList>
    </citation>
    <scope>NUCLEOTIDE SEQUENCE [LARGE SCALE GENOMIC DNA]</scope>
    <source>
        <strain evidence="3 4">CBS 573.63</strain>
    </source>
</reference>
<evidence type="ECO:0000313" key="3">
    <source>
        <dbReference type="EMBL" id="CAK7266222.1"/>
    </source>
</evidence>
<organism evidence="3 4">
    <name type="scientific">Sporothrix epigloea</name>
    <dbReference type="NCBI Taxonomy" id="1892477"/>
    <lineage>
        <taxon>Eukaryota</taxon>
        <taxon>Fungi</taxon>
        <taxon>Dikarya</taxon>
        <taxon>Ascomycota</taxon>
        <taxon>Pezizomycotina</taxon>
        <taxon>Sordariomycetes</taxon>
        <taxon>Sordariomycetidae</taxon>
        <taxon>Ophiostomatales</taxon>
        <taxon>Ophiostomataceae</taxon>
        <taxon>Sporothrix</taxon>
    </lineage>
</organism>
<accession>A0ABP0DGJ6</accession>
<protein>
    <submittedName>
        <fullName evidence="3">Uncharacterized protein</fullName>
    </submittedName>
</protein>
<dbReference type="Proteomes" id="UP001642501">
    <property type="component" value="Unassembled WGS sequence"/>
</dbReference>
<feature type="chain" id="PRO_5046020041" evidence="2">
    <location>
        <begin position="23"/>
        <end position="268"/>
    </location>
</feature>
<proteinExistence type="predicted"/>
<feature type="region of interest" description="Disordered" evidence="1">
    <location>
        <begin position="178"/>
        <end position="214"/>
    </location>
</feature>
<evidence type="ECO:0000313" key="4">
    <source>
        <dbReference type="Proteomes" id="UP001642501"/>
    </source>
</evidence>
<comment type="caution">
    <text evidence="3">The sequence shown here is derived from an EMBL/GenBank/DDBJ whole genome shotgun (WGS) entry which is preliminary data.</text>
</comment>
<gene>
    <name evidence="3" type="ORF">SEPCBS57363_001986</name>
</gene>